<name>A0A6G0X7U2_APHCR</name>
<keyword evidence="1" id="KW-0695">RNA-directed DNA polymerase</keyword>
<dbReference type="AlphaFoldDB" id="A0A6G0X7U2"/>
<protein>
    <submittedName>
        <fullName evidence="1">Reverse transcriptase domain-containing protein</fullName>
    </submittedName>
</protein>
<evidence type="ECO:0000313" key="2">
    <source>
        <dbReference type="Proteomes" id="UP000478052"/>
    </source>
</evidence>
<evidence type="ECO:0000313" key="1">
    <source>
        <dbReference type="EMBL" id="KAF0736116.1"/>
    </source>
</evidence>
<gene>
    <name evidence="1" type="ORF">FWK35_00024775</name>
</gene>
<dbReference type="GO" id="GO:0003964">
    <property type="term" value="F:RNA-directed DNA polymerase activity"/>
    <property type="evidence" value="ECO:0007669"/>
    <property type="project" value="UniProtKB-KW"/>
</dbReference>
<keyword evidence="1" id="KW-0808">Transferase</keyword>
<dbReference type="EMBL" id="VUJU01008062">
    <property type="protein sequence ID" value="KAF0736116.1"/>
    <property type="molecule type" value="Genomic_DNA"/>
</dbReference>
<keyword evidence="2" id="KW-1185">Reference proteome</keyword>
<reference evidence="1 2" key="1">
    <citation type="submission" date="2019-08" db="EMBL/GenBank/DDBJ databases">
        <title>Whole genome of Aphis craccivora.</title>
        <authorList>
            <person name="Voronova N.V."/>
            <person name="Shulinski R.S."/>
            <person name="Bandarenka Y.V."/>
            <person name="Zhorov D.G."/>
            <person name="Warner D."/>
        </authorList>
    </citation>
    <scope>NUCLEOTIDE SEQUENCE [LARGE SCALE GENOMIC DNA]</scope>
    <source>
        <strain evidence="1">180601</strain>
        <tissue evidence="1">Whole Body</tissue>
    </source>
</reference>
<keyword evidence="1" id="KW-0548">Nucleotidyltransferase</keyword>
<accession>A0A6G0X7U2</accession>
<organism evidence="1 2">
    <name type="scientific">Aphis craccivora</name>
    <name type="common">Cowpea aphid</name>
    <dbReference type="NCBI Taxonomy" id="307492"/>
    <lineage>
        <taxon>Eukaryota</taxon>
        <taxon>Metazoa</taxon>
        <taxon>Ecdysozoa</taxon>
        <taxon>Arthropoda</taxon>
        <taxon>Hexapoda</taxon>
        <taxon>Insecta</taxon>
        <taxon>Pterygota</taxon>
        <taxon>Neoptera</taxon>
        <taxon>Paraneoptera</taxon>
        <taxon>Hemiptera</taxon>
        <taxon>Sternorrhyncha</taxon>
        <taxon>Aphidomorpha</taxon>
        <taxon>Aphidoidea</taxon>
        <taxon>Aphididae</taxon>
        <taxon>Aphidini</taxon>
        <taxon>Aphis</taxon>
        <taxon>Aphis</taxon>
    </lineage>
</organism>
<sequence length="65" mass="7727">MNDLRILYWNSNGIKSKINELHTRDKNQRNYQIQISATYKSPNKPLIIKDLNVLTNGNHWFVISR</sequence>
<comment type="caution">
    <text evidence="1">The sequence shown here is derived from an EMBL/GenBank/DDBJ whole genome shotgun (WGS) entry which is preliminary data.</text>
</comment>
<proteinExistence type="predicted"/>
<dbReference type="Proteomes" id="UP000478052">
    <property type="component" value="Unassembled WGS sequence"/>
</dbReference>